<accession>A0A1J0WIL8</accession>
<dbReference type="OrthoDB" id="9788621at2"/>
<dbReference type="Proteomes" id="UP000181897">
    <property type="component" value="Chromosome"/>
</dbReference>
<protein>
    <recommendedName>
        <fullName evidence="1">Protein NO VEIN C-terminal domain-containing protein</fullName>
    </recommendedName>
</protein>
<dbReference type="AlphaFoldDB" id="A0A1J0WIL8"/>
<reference evidence="2 3" key="1">
    <citation type="submission" date="2016-11" db="EMBL/GenBank/DDBJ databases">
        <title>Complete genome sequence of Sulfitobacter sp. AM1-D1, a toxic bacteria associated with marine dinoflagellate Alexandrium minutum in East China Sea.</title>
        <authorList>
            <person name="Yang Q."/>
            <person name="Zhang X."/>
            <person name="Tian X."/>
        </authorList>
    </citation>
    <scope>NUCLEOTIDE SEQUENCE [LARGE SCALE GENOMIC DNA]</scope>
    <source>
        <strain evidence="2 3">AM1-D1</strain>
    </source>
</reference>
<dbReference type="InterPro" id="IPR024975">
    <property type="entry name" value="NOV_C"/>
</dbReference>
<dbReference type="RefSeq" id="WP_071972502.1">
    <property type="nucleotide sequence ID" value="NZ_CP018076.1"/>
</dbReference>
<keyword evidence="3" id="KW-1185">Reference proteome</keyword>
<dbReference type="Pfam" id="PF13020">
    <property type="entry name" value="NOV_C"/>
    <property type="match status" value="1"/>
</dbReference>
<evidence type="ECO:0000313" key="2">
    <source>
        <dbReference type="EMBL" id="APE44162.1"/>
    </source>
</evidence>
<dbReference type="EMBL" id="CP018076">
    <property type="protein sequence ID" value="APE44162.1"/>
    <property type="molecule type" value="Genomic_DNA"/>
</dbReference>
<gene>
    <name evidence="2" type="ORF">BOO69_12700</name>
</gene>
<feature type="domain" description="Protein NO VEIN C-terminal" evidence="1">
    <location>
        <begin position="159"/>
        <end position="255"/>
    </location>
</feature>
<dbReference type="KEGG" id="suam:BOO69_12700"/>
<evidence type="ECO:0000259" key="1">
    <source>
        <dbReference type="Pfam" id="PF13020"/>
    </source>
</evidence>
<evidence type="ECO:0000313" key="3">
    <source>
        <dbReference type="Proteomes" id="UP000181897"/>
    </source>
</evidence>
<sequence length="277" mass="31639">MADGPWTDEENDLIVADYFAMLADDLSDRRYVKAEHNRALQGQIGRSKGSIEFKHANISALMPAFGQPILTGYLPRYNVQMALAEAVNRWLIANPEWVERLPKAATPGMGYVNDRLYLDTPPTMRNTPPPEEAEQMRTIARHFDVAAQQERNRALGRLGEERALAHERATLRDAGRDDLARKVIWVSEDIGDGAGYDISSFTPDGTPRQLEVKTTNGWDRTPFHISQNELRVAEENRDTWHLFRIYNNAREPRAFELRPPLDRHVTLTPTSFQARFD</sequence>
<proteinExistence type="predicted"/>
<organism evidence="2 3">
    <name type="scientific">Sulfitobacter alexandrii</name>
    <dbReference type="NCBI Taxonomy" id="1917485"/>
    <lineage>
        <taxon>Bacteria</taxon>
        <taxon>Pseudomonadati</taxon>
        <taxon>Pseudomonadota</taxon>
        <taxon>Alphaproteobacteria</taxon>
        <taxon>Rhodobacterales</taxon>
        <taxon>Roseobacteraceae</taxon>
        <taxon>Sulfitobacter</taxon>
    </lineage>
</organism>
<dbReference type="STRING" id="1917485.BOO69_12700"/>
<name>A0A1J0WIL8_9RHOB</name>